<name>V9Z4R3_9ACTN</name>
<reference evidence="4" key="1">
    <citation type="submission" date="2013-09" db="EMBL/GenBank/DDBJ databases">
        <title>Complete nucleotide sequence of Streptomyces linear plasmid pFRL6.</title>
        <authorList>
            <person name="Chen Z."/>
            <person name="Fang P."/>
            <person name="Qin Z."/>
        </authorList>
    </citation>
    <scope>NUCLEOTIDE SEQUENCE</scope>
    <source>
        <plasmid evidence="4">pFRL6</plasmid>
    </source>
</reference>
<dbReference type="InterPro" id="IPR013087">
    <property type="entry name" value="Znf_C2H2_type"/>
</dbReference>
<evidence type="ECO:0000313" key="4">
    <source>
        <dbReference type="EMBL" id="AHE40460.1"/>
    </source>
</evidence>
<gene>
    <name evidence="4" type="ORF">pFRL6_373c</name>
</gene>
<keyword evidence="4" id="KW-0614">Plasmid</keyword>
<dbReference type="EMBL" id="KF602051">
    <property type="protein sequence ID" value="AHE40460.1"/>
    <property type="molecule type" value="Genomic_DNA"/>
</dbReference>
<feature type="domain" description="C2H2-type" evidence="3">
    <location>
        <begin position="45"/>
        <end position="72"/>
    </location>
</feature>
<protein>
    <recommendedName>
        <fullName evidence="3">C2H2-type domain-containing protein</fullName>
    </recommendedName>
</protein>
<evidence type="ECO:0000256" key="2">
    <source>
        <dbReference type="SAM" id="MobiDB-lite"/>
    </source>
</evidence>
<sequence>MTATCINGIEVVEDQPAQSPLTRPGVYVVFDKIRHLLLADGSEWYGCALCDYTSQNKNSILPHLKAHAPKKEPTAKAARAIASVRPNRGAASSPSMRRTSSRRTGGNLASLTLGELVERAQLTEQMREQRDAARAELKAAARRASGWKEQATRYRTEMEHWKRRATSAEQQLAKVRGVVGASA</sequence>
<dbReference type="AlphaFoldDB" id="V9Z4R3"/>
<accession>V9Z4R3</accession>
<feature type="region of interest" description="Disordered" evidence="2">
    <location>
        <begin position="85"/>
        <end position="105"/>
    </location>
</feature>
<proteinExistence type="predicted"/>
<geneLocation type="plasmid" evidence="4">
    <name>pFRL6</name>
</geneLocation>
<evidence type="ECO:0000256" key="1">
    <source>
        <dbReference type="SAM" id="Coils"/>
    </source>
</evidence>
<dbReference type="PROSITE" id="PS50157">
    <property type="entry name" value="ZINC_FINGER_C2H2_2"/>
    <property type="match status" value="1"/>
</dbReference>
<organism evidence="4">
    <name type="scientific">Streptomyces sp. F12</name>
    <dbReference type="NCBI Taxonomy" id="1436084"/>
    <lineage>
        <taxon>Bacteria</taxon>
        <taxon>Bacillati</taxon>
        <taxon>Actinomycetota</taxon>
        <taxon>Actinomycetes</taxon>
        <taxon>Kitasatosporales</taxon>
        <taxon>Streptomycetaceae</taxon>
        <taxon>Streptomyces</taxon>
    </lineage>
</organism>
<feature type="compositionally biased region" description="Low complexity" evidence="2">
    <location>
        <begin position="92"/>
        <end position="104"/>
    </location>
</feature>
<feature type="coiled-coil region" evidence="1">
    <location>
        <begin position="123"/>
        <end position="171"/>
    </location>
</feature>
<keyword evidence="1" id="KW-0175">Coiled coil</keyword>
<evidence type="ECO:0000259" key="3">
    <source>
        <dbReference type="PROSITE" id="PS50157"/>
    </source>
</evidence>
<dbReference type="RefSeq" id="WP_024127696.1">
    <property type="nucleotide sequence ID" value="NC_023286.1"/>
</dbReference>